<reference evidence="5 6" key="1">
    <citation type="submission" date="2018-12" db="EMBL/GenBank/DDBJ databases">
        <title>Dyella dinghuensis sp. nov. DHOA06 and Dyella choica sp. nov. 4M-K27, isolated from forest soil.</title>
        <authorList>
            <person name="Qiu L.-H."/>
            <person name="Gao Z.-H."/>
        </authorList>
    </citation>
    <scope>NUCLEOTIDE SEQUENCE [LARGE SCALE GENOMIC DNA]</scope>
    <source>
        <strain evidence="5 6">4M-K27</strain>
    </source>
</reference>
<comment type="caution">
    <text evidence="5">The sequence shown here is derived from an EMBL/GenBank/DDBJ whole genome shotgun (WGS) entry which is preliminary data.</text>
</comment>
<dbReference type="Proteomes" id="UP000274358">
    <property type="component" value="Unassembled WGS sequence"/>
</dbReference>
<evidence type="ECO:0000256" key="3">
    <source>
        <dbReference type="SAM" id="MobiDB-lite"/>
    </source>
</evidence>
<dbReference type="Gene3D" id="3.40.1090.10">
    <property type="entry name" value="Cytosolic phospholipase A2 catalytic domain"/>
    <property type="match status" value="1"/>
</dbReference>
<protein>
    <submittedName>
        <fullName evidence="5">Patatin</fullName>
    </submittedName>
</protein>
<dbReference type="OrthoDB" id="9807112at2"/>
<evidence type="ECO:0000256" key="1">
    <source>
        <dbReference type="ARBA" id="ARBA00023098"/>
    </source>
</evidence>
<accession>A0A3S0RMW0</accession>
<feature type="region of interest" description="Disordered" evidence="3">
    <location>
        <begin position="399"/>
        <end position="418"/>
    </location>
</feature>
<dbReference type="PANTHER" id="PTHR24138">
    <property type="entry name" value="INTRACELLLAR PHOSPHOLIPASE A FAMILY"/>
    <property type="match status" value="1"/>
</dbReference>
<dbReference type="GO" id="GO:0016787">
    <property type="term" value="F:hydrolase activity"/>
    <property type="evidence" value="ECO:0007669"/>
    <property type="project" value="UniProtKB-UniRule"/>
</dbReference>
<organism evidence="5 6">
    <name type="scientific">Dyella choica</name>
    <dbReference type="NCBI Taxonomy" id="1927959"/>
    <lineage>
        <taxon>Bacteria</taxon>
        <taxon>Pseudomonadati</taxon>
        <taxon>Pseudomonadota</taxon>
        <taxon>Gammaproteobacteria</taxon>
        <taxon>Lysobacterales</taxon>
        <taxon>Rhodanobacteraceae</taxon>
        <taxon>Dyella</taxon>
    </lineage>
</organism>
<keyword evidence="1 2" id="KW-0443">Lipid metabolism</keyword>
<keyword evidence="6" id="KW-1185">Reference proteome</keyword>
<keyword evidence="2" id="KW-0378">Hydrolase</keyword>
<comment type="caution">
    <text evidence="2">Lacks conserved residue(s) required for the propagation of feature annotation.</text>
</comment>
<dbReference type="PANTHER" id="PTHR24138:SF10">
    <property type="entry name" value="PHOSPHOLIPASE A2"/>
    <property type="match status" value="1"/>
</dbReference>
<sequence length="418" mass="44948">MDYKILSLDGGGSWALIQVKALIDLYNSETTGHTVLRDFDMVAANSGGSIVLGGLVANMKLGDLLAFFKDPKRRESIFVKKWPHPSFIPTPRYRTDAKLGGLKEAFPRCCNLPMQDAVKDIPGKTSGKPVHLLIIGFDYDRNRARFFRSAPAQGANLGSGDPAQVPLVEAIHASSTAPVLYFDQPAVLPHDSGKRYWDGGVTGCNNPVLAAVTEAMVMQGRSKSVIALSIGTGTVCLAPPPPDPPDSNRALYSTLYAQGVLADVRKLASAIVDDPPDSASFIAHVMAGAVPPALPPLVDSRIVRMNPMVSPMGKPGNYTFPAENGSPTKEEQDTFTKLVGLDMDAIKDDEVEAIETFTNLWLKNKARNQAIRMKPTLERDGVGHELYLDAKEAWRKLGGELPGPPSSISSMVADESVG</sequence>
<dbReference type="AlphaFoldDB" id="A0A3S0RMW0"/>
<evidence type="ECO:0000313" key="6">
    <source>
        <dbReference type="Proteomes" id="UP000274358"/>
    </source>
</evidence>
<dbReference type="RefSeq" id="WP_126683413.1">
    <property type="nucleotide sequence ID" value="NZ_RYYV01000002.1"/>
</dbReference>
<evidence type="ECO:0000259" key="4">
    <source>
        <dbReference type="PROSITE" id="PS51635"/>
    </source>
</evidence>
<dbReference type="InterPro" id="IPR047156">
    <property type="entry name" value="Teg/CotR/CapV-like"/>
</dbReference>
<dbReference type="GO" id="GO:0016042">
    <property type="term" value="P:lipid catabolic process"/>
    <property type="evidence" value="ECO:0007669"/>
    <property type="project" value="UniProtKB-UniRule"/>
</dbReference>
<feature type="domain" description="PNPLA" evidence="4">
    <location>
        <begin position="6"/>
        <end position="212"/>
    </location>
</feature>
<evidence type="ECO:0000313" key="5">
    <source>
        <dbReference type="EMBL" id="RUL78956.1"/>
    </source>
</evidence>
<dbReference type="EMBL" id="RYYV01000002">
    <property type="protein sequence ID" value="RUL78956.1"/>
    <property type="molecule type" value="Genomic_DNA"/>
</dbReference>
<feature type="active site" description="Proton acceptor" evidence="2">
    <location>
        <position position="198"/>
    </location>
</feature>
<dbReference type="InterPro" id="IPR002641">
    <property type="entry name" value="PNPLA_dom"/>
</dbReference>
<dbReference type="InterPro" id="IPR016035">
    <property type="entry name" value="Acyl_Trfase/lysoPLipase"/>
</dbReference>
<dbReference type="PROSITE" id="PS51635">
    <property type="entry name" value="PNPLA"/>
    <property type="match status" value="1"/>
</dbReference>
<dbReference type="Pfam" id="PF01734">
    <property type="entry name" value="Patatin"/>
    <property type="match status" value="1"/>
</dbReference>
<gene>
    <name evidence="5" type="ORF">EKH80_03920</name>
</gene>
<evidence type="ECO:0000256" key="2">
    <source>
        <dbReference type="PROSITE-ProRule" id="PRU01161"/>
    </source>
</evidence>
<dbReference type="SUPFAM" id="SSF52151">
    <property type="entry name" value="FabD/lysophospholipase-like"/>
    <property type="match status" value="1"/>
</dbReference>
<keyword evidence="2" id="KW-0442">Lipid degradation</keyword>
<feature type="short sequence motif" description="DGA/G" evidence="2">
    <location>
        <begin position="198"/>
        <end position="200"/>
    </location>
</feature>
<name>A0A3S0RMW0_9GAMM</name>
<feature type="active site" description="Nucleophile" evidence="2">
    <location>
        <position position="46"/>
    </location>
</feature>
<proteinExistence type="predicted"/>